<feature type="region of interest" description="Disordered" evidence="1">
    <location>
        <begin position="100"/>
        <end position="119"/>
    </location>
</feature>
<evidence type="ECO:0000313" key="3">
    <source>
        <dbReference type="Proteomes" id="UP000784294"/>
    </source>
</evidence>
<name>A0A3S4ZW96_9PLAT</name>
<dbReference type="Proteomes" id="UP000784294">
    <property type="component" value="Unassembled WGS sequence"/>
</dbReference>
<dbReference type="OrthoDB" id="6320185at2759"/>
<dbReference type="EMBL" id="CAAALY010051540">
    <property type="protein sequence ID" value="VEL21486.1"/>
    <property type="molecule type" value="Genomic_DNA"/>
</dbReference>
<protein>
    <submittedName>
        <fullName evidence="2">Uncharacterized protein</fullName>
    </submittedName>
</protein>
<evidence type="ECO:0000313" key="2">
    <source>
        <dbReference type="EMBL" id="VEL21486.1"/>
    </source>
</evidence>
<organism evidence="2 3">
    <name type="scientific">Protopolystoma xenopodis</name>
    <dbReference type="NCBI Taxonomy" id="117903"/>
    <lineage>
        <taxon>Eukaryota</taxon>
        <taxon>Metazoa</taxon>
        <taxon>Spiralia</taxon>
        <taxon>Lophotrochozoa</taxon>
        <taxon>Platyhelminthes</taxon>
        <taxon>Monogenea</taxon>
        <taxon>Polyopisthocotylea</taxon>
        <taxon>Polystomatidea</taxon>
        <taxon>Polystomatidae</taxon>
        <taxon>Protopolystoma</taxon>
    </lineage>
</organism>
<dbReference type="AlphaFoldDB" id="A0A3S4ZW96"/>
<sequence length="119" mass="12469">MLTALSVARDCEMIDELDRVILVSAQPPPLSSPKSEHLRRVCSSHIQLDATATGKLYSNGVGIKANEPGSIQNITSVNEDNQRSSDAVGSGCDAIRSSSTFAPLDNAGYPGGDTIVPVN</sequence>
<reference evidence="2" key="1">
    <citation type="submission" date="2018-11" db="EMBL/GenBank/DDBJ databases">
        <authorList>
            <consortium name="Pathogen Informatics"/>
        </authorList>
    </citation>
    <scope>NUCLEOTIDE SEQUENCE</scope>
</reference>
<proteinExistence type="predicted"/>
<comment type="caution">
    <text evidence="2">The sequence shown here is derived from an EMBL/GenBank/DDBJ whole genome shotgun (WGS) entry which is preliminary data.</text>
</comment>
<accession>A0A3S4ZW96</accession>
<evidence type="ECO:0000256" key="1">
    <source>
        <dbReference type="SAM" id="MobiDB-lite"/>
    </source>
</evidence>
<gene>
    <name evidence="2" type="ORF">PXEA_LOCUS14926</name>
</gene>
<keyword evidence="3" id="KW-1185">Reference proteome</keyword>